<sequence length="356" mass="39646">MKISYFREIDKAILYLDLKNNSGDDVGLDINELRSFLKKGIVQCVLVTPFKENSEVDYDAYRELVKFIKEKAKNKPFVLTPGGTTGEGYALTDNEWERIVDITIEEAGSSFPVIPGIIEPSVHKALLKAKKAESLGASGVMIVLPSYIVPNENGLLSYYSEIAKKINIGVVVYNNPDVSKIYMKPHLLRALAEKHDNVVGVKENTPSVPTLYSQLKTAGDMLAIWQGRGEWWYSATFHLGVAGFASGLSNFAPQMTSELLEAGLTRNFDKIDEIREKIWLLERFFSKMELKYGPTTTILPPPYTSSYVSISVIKAAMNALGLRGGRVRVPLNELSREDLEELEKILVEGLGLTKYG</sequence>
<reference evidence="2" key="1">
    <citation type="journal article" date="2020" name="mSystems">
        <title>Genome- and Community-Level Interaction Insights into Carbon Utilization and Element Cycling Functions of Hydrothermarchaeota in Hydrothermal Sediment.</title>
        <authorList>
            <person name="Zhou Z."/>
            <person name="Liu Y."/>
            <person name="Xu W."/>
            <person name="Pan J."/>
            <person name="Luo Z.H."/>
            <person name="Li M."/>
        </authorList>
    </citation>
    <scope>NUCLEOTIDE SEQUENCE [LARGE SCALE GENOMIC DNA]</scope>
    <source>
        <strain evidence="2">SpSt-123</strain>
    </source>
</reference>
<organism evidence="2">
    <name type="scientific">Fervidicoccus fontis</name>
    <dbReference type="NCBI Taxonomy" id="683846"/>
    <lineage>
        <taxon>Archaea</taxon>
        <taxon>Thermoproteota</taxon>
        <taxon>Thermoprotei</taxon>
        <taxon>Fervidicoccales</taxon>
        <taxon>Fervidicoccaceae</taxon>
        <taxon>Fervidicoccus</taxon>
    </lineage>
</organism>
<dbReference type="PANTHER" id="PTHR12128">
    <property type="entry name" value="DIHYDRODIPICOLINATE SYNTHASE"/>
    <property type="match status" value="1"/>
</dbReference>
<dbReference type="InterPro" id="IPR013785">
    <property type="entry name" value="Aldolase_TIM"/>
</dbReference>
<protein>
    <submittedName>
        <fullName evidence="2">Dihydrodipicolinate synthase family protein</fullName>
    </submittedName>
</protein>
<dbReference type="PANTHER" id="PTHR12128:SF66">
    <property type="entry name" value="4-HYDROXY-2-OXOGLUTARATE ALDOLASE, MITOCHONDRIAL"/>
    <property type="match status" value="1"/>
</dbReference>
<dbReference type="CDD" id="cd00408">
    <property type="entry name" value="DHDPS-like"/>
    <property type="match status" value="1"/>
</dbReference>
<keyword evidence="1" id="KW-0456">Lyase</keyword>
<evidence type="ECO:0000256" key="1">
    <source>
        <dbReference type="ARBA" id="ARBA00023239"/>
    </source>
</evidence>
<accession>A0A7C1I5P6</accession>
<dbReference type="SUPFAM" id="SSF51569">
    <property type="entry name" value="Aldolase"/>
    <property type="match status" value="1"/>
</dbReference>
<dbReference type="Pfam" id="PF00701">
    <property type="entry name" value="DHDPS"/>
    <property type="match status" value="1"/>
</dbReference>
<name>A0A7C1I5P6_9CREN</name>
<gene>
    <name evidence="2" type="ORF">ENO04_03930</name>
</gene>
<dbReference type="AlphaFoldDB" id="A0A7C1I5P6"/>
<dbReference type="GO" id="GO:0008675">
    <property type="term" value="F:2-dehydro-3-deoxy-phosphogluconate aldolase activity"/>
    <property type="evidence" value="ECO:0007669"/>
    <property type="project" value="UniProtKB-ARBA"/>
</dbReference>
<dbReference type="Gene3D" id="3.20.20.70">
    <property type="entry name" value="Aldolase class I"/>
    <property type="match status" value="1"/>
</dbReference>
<evidence type="ECO:0000313" key="2">
    <source>
        <dbReference type="EMBL" id="HDS10748.1"/>
    </source>
</evidence>
<dbReference type="SMART" id="SM01130">
    <property type="entry name" value="DHDPS"/>
    <property type="match status" value="1"/>
</dbReference>
<comment type="caution">
    <text evidence="2">The sequence shown here is derived from an EMBL/GenBank/DDBJ whole genome shotgun (WGS) entry which is preliminary data.</text>
</comment>
<dbReference type="EMBL" id="DSDY01000125">
    <property type="protein sequence ID" value="HDS10748.1"/>
    <property type="molecule type" value="Genomic_DNA"/>
</dbReference>
<proteinExistence type="predicted"/>
<dbReference type="GO" id="GO:0008840">
    <property type="term" value="F:4-hydroxy-tetrahydrodipicolinate synthase activity"/>
    <property type="evidence" value="ECO:0007669"/>
    <property type="project" value="TreeGrafter"/>
</dbReference>
<dbReference type="InterPro" id="IPR002220">
    <property type="entry name" value="DapA-like"/>
</dbReference>